<evidence type="ECO:0000313" key="9">
    <source>
        <dbReference type="Proteomes" id="UP000182149"/>
    </source>
</evidence>
<keyword evidence="9" id="KW-1185">Reference proteome</keyword>
<keyword evidence="4" id="KW-0378">Hydrolase</keyword>
<dbReference type="CDD" id="cd09008">
    <property type="entry name" value="MTAN"/>
    <property type="match status" value="1"/>
</dbReference>
<dbReference type="InterPro" id="IPR035994">
    <property type="entry name" value="Nucleoside_phosphorylase_sf"/>
</dbReference>
<dbReference type="NCBIfam" id="NF004079">
    <property type="entry name" value="PRK05584.1"/>
    <property type="match status" value="1"/>
</dbReference>
<dbReference type="STRING" id="328396.RU93_GL001734"/>
<reference evidence="8 9" key="1">
    <citation type="submission" date="2014-12" db="EMBL/GenBank/DDBJ databases">
        <title>Draft genome sequences of 29 type strains of Enterococci.</title>
        <authorList>
            <person name="Zhong Z."/>
            <person name="Sun Z."/>
            <person name="Liu W."/>
            <person name="Zhang W."/>
            <person name="Zhang H."/>
        </authorList>
    </citation>
    <scope>NUCLEOTIDE SEQUENCE [LARGE SCALE GENOMIC DNA]</scope>
    <source>
        <strain evidence="8 9">DSM 17690</strain>
    </source>
</reference>
<dbReference type="GO" id="GO:0008782">
    <property type="term" value="F:adenosylhomocysteine nucleosidase activity"/>
    <property type="evidence" value="ECO:0007669"/>
    <property type="project" value="UniProtKB-EC"/>
</dbReference>
<comment type="catalytic activity">
    <reaction evidence="6">
        <text>5'-deoxyadenosine + H2O = 5-deoxy-D-ribose + adenine</text>
        <dbReference type="Rhea" id="RHEA:29859"/>
        <dbReference type="ChEBI" id="CHEBI:15377"/>
        <dbReference type="ChEBI" id="CHEBI:16708"/>
        <dbReference type="ChEBI" id="CHEBI:17319"/>
        <dbReference type="ChEBI" id="CHEBI:149540"/>
        <dbReference type="EC" id="3.2.2.9"/>
    </reaction>
    <physiologicalReaction direction="left-to-right" evidence="6">
        <dbReference type="Rhea" id="RHEA:29860"/>
    </physiologicalReaction>
</comment>
<dbReference type="InterPro" id="IPR000845">
    <property type="entry name" value="Nucleoside_phosphorylase_d"/>
</dbReference>
<organism evidence="8 9">
    <name type="scientific">Enterococcus aquimarinus</name>
    <dbReference type="NCBI Taxonomy" id="328396"/>
    <lineage>
        <taxon>Bacteria</taxon>
        <taxon>Bacillati</taxon>
        <taxon>Bacillota</taxon>
        <taxon>Bacilli</taxon>
        <taxon>Lactobacillales</taxon>
        <taxon>Enterococcaceae</taxon>
        <taxon>Enterococcus</taxon>
    </lineage>
</organism>
<evidence type="ECO:0000256" key="6">
    <source>
        <dbReference type="ARBA" id="ARBA00050313"/>
    </source>
</evidence>
<evidence type="ECO:0000259" key="7">
    <source>
        <dbReference type="Pfam" id="PF01048"/>
    </source>
</evidence>
<keyword evidence="3" id="KW-0028">Amino-acid biosynthesis</keyword>
<evidence type="ECO:0000256" key="5">
    <source>
        <dbReference type="ARBA" id="ARBA00023167"/>
    </source>
</evidence>
<dbReference type="RefSeq" id="WP_071874448.1">
    <property type="nucleotide sequence ID" value="NZ_JBHSHF010000020.1"/>
</dbReference>
<dbReference type="GO" id="GO:0009164">
    <property type="term" value="P:nucleoside catabolic process"/>
    <property type="evidence" value="ECO:0007669"/>
    <property type="project" value="InterPro"/>
</dbReference>
<feature type="domain" description="Nucleoside phosphorylase" evidence="7">
    <location>
        <begin position="2"/>
        <end position="227"/>
    </location>
</feature>
<dbReference type="SUPFAM" id="SSF53167">
    <property type="entry name" value="Purine and uridine phosphorylases"/>
    <property type="match status" value="1"/>
</dbReference>
<dbReference type="PANTHER" id="PTHR46832:SF1">
    <property type="entry name" value="5'-METHYLTHIOADENOSINE_S-ADENOSYLHOMOCYSTEINE NUCLEOSIDASE"/>
    <property type="match status" value="1"/>
</dbReference>
<dbReference type="EMBL" id="JXKD01000004">
    <property type="protein sequence ID" value="OJG11247.1"/>
    <property type="molecule type" value="Genomic_DNA"/>
</dbReference>
<gene>
    <name evidence="8" type="ORF">RU93_GL001734</name>
</gene>
<name>A0A1L8QUT0_9ENTE</name>
<dbReference type="GO" id="GO:0005829">
    <property type="term" value="C:cytosol"/>
    <property type="evidence" value="ECO:0007669"/>
    <property type="project" value="TreeGrafter"/>
</dbReference>
<dbReference type="Pfam" id="PF01048">
    <property type="entry name" value="PNP_UDP_1"/>
    <property type="match status" value="1"/>
</dbReference>
<dbReference type="Gene3D" id="3.40.50.1580">
    <property type="entry name" value="Nucleoside phosphorylase domain"/>
    <property type="match status" value="1"/>
</dbReference>
<accession>A0A1L8QUT0</accession>
<protein>
    <recommendedName>
        <fullName evidence="2">adenosylhomocysteine nucleosidase</fullName>
        <ecNumber evidence="2">3.2.2.9</ecNumber>
    </recommendedName>
</protein>
<dbReference type="EC" id="3.2.2.9" evidence="2"/>
<comment type="pathway">
    <text evidence="1">Amino-acid biosynthesis; L-methionine biosynthesis via salvage pathway; S-methyl-5-thio-alpha-D-ribose 1-phosphate from S-methyl-5'-thioadenosine (hydrolase route): step 1/2.</text>
</comment>
<dbReference type="OrthoDB" id="9792278at2"/>
<evidence type="ECO:0000256" key="2">
    <source>
        <dbReference type="ARBA" id="ARBA00011974"/>
    </source>
</evidence>
<evidence type="ECO:0000256" key="4">
    <source>
        <dbReference type="ARBA" id="ARBA00022801"/>
    </source>
</evidence>
<sequence>MKIGIIGAMAQEVTLLREHLENQTTWQKAGATFYQGTIGKHEVIVVQSGIGKVLASITTSLLIQQYGVALVINTGSAGGIGAGLAVGDLVIADKLAYHDVDATVFGYRYGQVPGGMPLYYETNHAFATLMSQAAKETKHQVKSGLIVTGDSFIADPTKLATILSHFPEALACEMEGAAIAQTAFQFDVPCLVVRAMSDTADHDATVSFDEFIELAGKRSAEMVLHFINLCE</sequence>
<comment type="caution">
    <text evidence="8">The sequence shown here is derived from an EMBL/GenBank/DDBJ whole genome shotgun (WGS) entry which is preliminary data.</text>
</comment>
<dbReference type="NCBIfam" id="TIGR01704">
    <property type="entry name" value="MTA_SAH-Nsdase"/>
    <property type="match status" value="1"/>
</dbReference>
<dbReference type="Proteomes" id="UP000182149">
    <property type="component" value="Unassembled WGS sequence"/>
</dbReference>
<dbReference type="InterPro" id="IPR010049">
    <property type="entry name" value="MTA_SAH_Nsdase"/>
</dbReference>
<dbReference type="UniPathway" id="UPA00904">
    <property type="reaction ID" value="UER00871"/>
</dbReference>
<dbReference type="AlphaFoldDB" id="A0A1L8QUT0"/>
<proteinExistence type="predicted"/>
<keyword evidence="5" id="KW-0486">Methionine biosynthesis</keyword>
<dbReference type="GO" id="GO:0019509">
    <property type="term" value="P:L-methionine salvage from methylthioadenosine"/>
    <property type="evidence" value="ECO:0007669"/>
    <property type="project" value="UniProtKB-UniPathway"/>
</dbReference>
<dbReference type="GO" id="GO:0008930">
    <property type="term" value="F:methylthioadenosine nucleosidase activity"/>
    <property type="evidence" value="ECO:0007669"/>
    <property type="project" value="InterPro"/>
</dbReference>
<dbReference type="GO" id="GO:0019284">
    <property type="term" value="P:L-methionine salvage from S-adenosylmethionine"/>
    <property type="evidence" value="ECO:0007669"/>
    <property type="project" value="TreeGrafter"/>
</dbReference>
<dbReference type="FunFam" id="3.40.50.1580:FF:000001">
    <property type="entry name" value="MTA/SAH nucleosidase family protein"/>
    <property type="match status" value="1"/>
</dbReference>
<evidence type="ECO:0000313" key="8">
    <source>
        <dbReference type="EMBL" id="OJG11247.1"/>
    </source>
</evidence>
<evidence type="ECO:0000256" key="3">
    <source>
        <dbReference type="ARBA" id="ARBA00022605"/>
    </source>
</evidence>
<dbReference type="PANTHER" id="PTHR46832">
    <property type="entry name" value="5'-METHYLTHIOADENOSINE/S-ADENOSYLHOMOCYSTEINE NUCLEOSIDASE"/>
    <property type="match status" value="1"/>
</dbReference>
<evidence type="ECO:0000256" key="1">
    <source>
        <dbReference type="ARBA" id="ARBA00004945"/>
    </source>
</evidence>